<accession>A0A1E7W4M7</accession>
<dbReference type="RefSeq" id="WP_070252232.1">
    <property type="nucleotide sequence ID" value="NZ_LROM01000156.1"/>
</dbReference>
<dbReference type="Gene3D" id="1.10.260.40">
    <property type="entry name" value="lambda repressor-like DNA-binding domains"/>
    <property type="match status" value="1"/>
</dbReference>
<evidence type="ECO:0000313" key="1">
    <source>
        <dbReference type="EMBL" id="OEZ90701.1"/>
    </source>
</evidence>
<proteinExistence type="predicted"/>
<reference evidence="2" key="1">
    <citation type="journal article" date="2016" name="Front. Microbiol.">
        <title>Molecular Keys to the Janthinobacterium and Duganella spp. Interaction with the Plant Pathogen Fusarium graminearum.</title>
        <authorList>
            <person name="Haack F.S."/>
            <person name="Poehlein A."/>
            <person name="Kroger C."/>
            <person name="Voigt C.A."/>
            <person name="Piepenbring M."/>
            <person name="Bode H.B."/>
            <person name="Daniel R."/>
            <person name="Schafer W."/>
            <person name="Streit W.R."/>
        </authorList>
    </citation>
    <scope>NUCLEOTIDE SEQUENCE [LARGE SCALE GENOMIC DNA]</scope>
    <source>
        <strain evidence="2">T54</strain>
    </source>
</reference>
<dbReference type="AlphaFoldDB" id="A0A1E7W4M7"/>
<protein>
    <submittedName>
        <fullName evidence="1">Uncharacterized protein</fullName>
    </submittedName>
</protein>
<dbReference type="OrthoDB" id="6446140at2"/>
<dbReference type="Pfam" id="PF15943">
    <property type="entry name" value="YdaS_toxin"/>
    <property type="match status" value="1"/>
</dbReference>
<gene>
    <name evidence="1" type="ORF">DUPY_53080</name>
</gene>
<organism evidence="1 2">
    <name type="scientific">Duganella phyllosphaerae</name>
    <dbReference type="NCBI Taxonomy" id="762836"/>
    <lineage>
        <taxon>Bacteria</taxon>
        <taxon>Pseudomonadati</taxon>
        <taxon>Pseudomonadota</taxon>
        <taxon>Betaproteobacteria</taxon>
        <taxon>Burkholderiales</taxon>
        <taxon>Oxalobacteraceae</taxon>
        <taxon>Telluria group</taxon>
        <taxon>Duganella</taxon>
    </lineage>
</organism>
<dbReference type="GO" id="GO:0003677">
    <property type="term" value="F:DNA binding"/>
    <property type="evidence" value="ECO:0007669"/>
    <property type="project" value="InterPro"/>
</dbReference>
<sequence>MTLTEYFALAHGNQVALAAAVGSHQPTVRQWAMGERPIPVVHGAAIERATGGAVTRQELFPDTWSAIWPELAAPVPPHACTAGTLATQLGARKLANLVERGHEVIGHILHKDGQYALFDGSCRWLTKPQYQRLMHEQDGSLFGPAAAPADDGAKLRAAIASARHVFEGERLAEDVLHYLEQVLAATAQVPAQKGIEPGAENASISKETHTPLGAAPTPVAGSEWPAWARELDKVTADVKQIAAETINVLGQLANILSTVGADTFDQAAAAMAAESAQKVADAERNVARAAAQVALDPLVVISREVFSLSGKLQQPAEITVQLLMLAEQRRTNRLLQPTRADYQ</sequence>
<name>A0A1E7W4M7_9BURK</name>
<dbReference type="PATRIC" id="fig|762836.4.peg.5453"/>
<evidence type="ECO:0000313" key="2">
    <source>
        <dbReference type="Proteomes" id="UP000175989"/>
    </source>
</evidence>
<dbReference type="Proteomes" id="UP000175989">
    <property type="component" value="Unassembled WGS sequence"/>
</dbReference>
<comment type="caution">
    <text evidence="1">The sequence shown here is derived from an EMBL/GenBank/DDBJ whole genome shotgun (WGS) entry which is preliminary data.</text>
</comment>
<dbReference type="SUPFAM" id="SSF47413">
    <property type="entry name" value="lambda repressor-like DNA-binding domains"/>
    <property type="match status" value="1"/>
</dbReference>
<keyword evidence="2" id="KW-1185">Reference proteome</keyword>
<dbReference type="InterPro" id="IPR010982">
    <property type="entry name" value="Lambda_DNA-bd_dom_sf"/>
</dbReference>
<dbReference type="EMBL" id="LROM01000156">
    <property type="protein sequence ID" value="OEZ90701.1"/>
    <property type="molecule type" value="Genomic_DNA"/>
</dbReference>
<dbReference type="InterPro" id="IPR031856">
    <property type="entry name" value="YdaS_toxin-like"/>
</dbReference>